<evidence type="ECO:0000313" key="1">
    <source>
        <dbReference type="EMBL" id="MCT9809216.1"/>
    </source>
</evidence>
<proteinExistence type="predicted"/>
<dbReference type="EMBL" id="JAODYH010000001">
    <property type="protein sequence ID" value="MCT9809216.1"/>
    <property type="molecule type" value="Genomic_DNA"/>
</dbReference>
<dbReference type="RefSeq" id="WP_261498142.1">
    <property type="nucleotide sequence ID" value="NZ_JAODYH010000001.1"/>
</dbReference>
<evidence type="ECO:0008006" key="3">
    <source>
        <dbReference type="Google" id="ProtNLM"/>
    </source>
</evidence>
<sequence>MNIDLNQAEAFLRTEGLSLPALPPELAAQLRERAPGIYSTGELVAPPYTLEAYVTELLSAANPGDYAVLAMDGHGSQSWAFHYYLVSGPLALFVQLPWGGVYTDVDSARAEIERVLAWARPLPQRLAELRQQGRLAPQQKLLVVLTRFSEPRWAWVHPPETAEIRWQPPAQMLSRIDAELTTLNEKQHT</sequence>
<dbReference type="Proteomes" id="UP001525968">
    <property type="component" value="Unassembled WGS sequence"/>
</dbReference>
<keyword evidence="2" id="KW-1185">Reference proteome</keyword>
<evidence type="ECO:0000313" key="2">
    <source>
        <dbReference type="Proteomes" id="UP001525968"/>
    </source>
</evidence>
<reference evidence="1 2" key="1">
    <citation type="submission" date="2022-09" db="EMBL/GenBank/DDBJ databases">
        <title>Draft genome of isolate Be4.</title>
        <authorList>
            <person name="Sanchez-Castro I."/>
            <person name="Martinez-Rodriguez P."/>
            <person name="Descostes M."/>
            <person name="Merroun M."/>
        </authorList>
    </citation>
    <scope>NUCLEOTIDE SEQUENCE [LARGE SCALE GENOMIC DNA]</scope>
    <source>
        <strain evidence="1 2">Be4</strain>
    </source>
</reference>
<organism evidence="1 2">
    <name type="scientific">Acidovorax bellezanensis</name>
    <dbReference type="NCBI Taxonomy" id="2976702"/>
    <lineage>
        <taxon>Bacteria</taxon>
        <taxon>Pseudomonadati</taxon>
        <taxon>Pseudomonadota</taxon>
        <taxon>Betaproteobacteria</taxon>
        <taxon>Burkholderiales</taxon>
        <taxon>Comamonadaceae</taxon>
        <taxon>Acidovorax</taxon>
    </lineage>
</organism>
<comment type="caution">
    <text evidence="1">The sequence shown here is derived from an EMBL/GenBank/DDBJ whole genome shotgun (WGS) entry which is preliminary data.</text>
</comment>
<name>A0ABT2PFR8_9BURK</name>
<gene>
    <name evidence="1" type="ORF">N0K08_01085</name>
</gene>
<accession>A0ABT2PFR8</accession>
<protein>
    <recommendedName>
        <fullName evidence="3">SMI1/KNR4 family protein SUKH-1</fullName>
    </recommendedName>
</protein>